<dbReference type="EMBL" id="JRPK02000070">
    <property type="protein sequence ID" value="TLD94148.1"/>
    <property type="molecule type" value="Genomic_DNA"/>
</dbReference>
<protein>
    <submittedName>
        <fullName evidence="1">Uncharacterized protein</fullName>
    </submittedName>
</protein>
<organism evidence="1 2">
    <name type="scientific">Helicobacter trogontum</name>
    <dbReference type="NCBI Taxonomy" id="50960"/>
    <lineage>
        <taxon>Bacteria</taxon>
        <taxon>Pseudomonadati</taxon>
        <taxon>Campylobacterota</taxon>
        <taxon>Epsilonproteobacteria</taxon>
        <taxon>Campylobacterales</taxon>
        <taxon>Helicobacteraceae</taxon>
        <taxon>Helicobacter</taxon>
    </lineage>
</organism>
<reference evidence="1 2" key="1">
    <citation type="journal article" date="2014" name="Genome Announc.">
        <title>Draft genome sequences of eight enterohepatic helicobacter species isolated from both laboratory and wild rodents.</title>
        <authorList>
            <person name="Sheh A."/>
            <person name="Shen Z."/>
            <person name="Fox J.G."/>
        </authorList>
    </citation>
    <scope>NUCLEOTIDE SEQUENCE [LARGE SCALE GENOMIC DNA]</scope>
    <source>
        <strain evidence="1 2">ATCC 49310</strain>
    </source>
</reference>
<comment type="caution">
    <text evidence="1">The sequence shown here is derived from an EMBL/GenBank/DDBJ whole genome shotgun (WGS) entry which is preliminary data.</text>
</comment>
<accession>A0A4U8T460</accession>
<evidence type="ECO:0000313" key="1">
    <source>
        <dbReference type="EMBL" id="TLD94148.1"/>
    </source>
</evidence>
<name>A0A4U8T460_9HELI</name>
<sequence>MKKLLNFIILSSVALLFNGCISGWGWFVPYNLQPSYHKFKKMCKLNELPNTEEKYNKILGYFDLSLDTLDWEELNKKTWKISEDNGNYRKGVLEYRITLKGKEINSRLGIEGALLSNEPKINRHNINAMGILATWQTRRYYLDGNEGSGFYWNEEELWCRKVITNNMTPKGANNEK</sequence>
<dbReference type="RefSeq" id="WP_138120913.1">
    <property type="nucleotide sequence ID" value="NZ_JRPK02000070.1"/>
</dbReference>
<evidence type="ECO:0000313" key="2">
    <source>
        <dbReference type="Proteomes" id="UP000029861"/>
    </source>
</evidence>
<dbReference type="AlphaFoldDB" id="A0A4U8T460"/>
<gene>
    <name evidence="1" type="ORF">LS80_010390</name>
</gene>
<proteinExistence type="predicted"/>
<dbReference type="Proteomes" id="UP000029861">
    <property type="component" value="Unassembled WGS sequence"/>
</dbReference>